<dbReference type="Proteomes" id="UP000540568">
    <property type="component" value="Unassembled WGS sequence"/>
</dbReference>
<protein>
    <recommendedName>
        <fullName evidence="7">Golgi phosphoprotein 3 GPP34</fullName>
    </recommendedName>
</protein>
<dbReference type="GO" id="GO:0043001">
    <property type="term" value="P:Golgi to plasma membrane protein transport"/>
    <property type="evidence" value="ECO:0007669"/>
    <property type="project" value="TreeGrafter"/>
</dbReference>
<dbReference type="PANTHER" id="PTHR12704">
    <property type="entry name" value="TRANS-GOLGI PROTEIN GMX33"/>
    <property type="match status" value="1"/>
</dbReference>
<dbReference type="RefSeq" id="WP_182617363.1">
    <property type="nucleotide sequence ID" value="NZ_BAAATF010000003.1"/>
</dbReference>
<comment type="caution">
    <text evidence="5">The sequence shown here is derived from an EMBL/GenBank/DDBJ whole genome shotgun (WGS) entry which is preliminary data.</text>
</comment>
<evidence type="ECO:0000313" key="6">
    <source>
        <dbReference type="Proteomes" id="UP000540568"/>
    </source>
</evidence>
<evidence type="ECO:0000256" key="3">
    <source>
        <dbReference type="ARBA" id="ARBA00023121"/>
    </source>
</evidence>
<dbReference type="GO" id="GO:0007030">
    <property type="term" value="P:Golgi organization"/>
    <property type="evidence" value="ECO:0007669"/>
    <property type="project" value="TreeGrafter"/>
</dbReference>
<dbReference type="PANTHER" id="PTHR12704:SF2">
    <property type="entry name" value="GOLGI PHOSPHOPROTEIN 3 HOMOLOG SAURON"/>
    <property type="match status" value="1"/>
</dbReference>
<name>A0A7W3J9S7_9MICO</name>
<keyword evidence="3" id="KW-0446">Lipid-binding</keyword>
<evidence type="ECO:0008006" key="7">
    <source>
        <dbReference type="Google" id="ProtNLM"/>
    </source>
</evidence>
<organism evidence="5 6">
    <name type="scientific">Promicromonospora sukumoe</name>
    <dbReference type="NCBI Taxonomy" id="88382"/>
    <lineage>
        <taxon>Bacteria</taxon>
        <taxon>Bacillati</taxon>
        <taxon>Actinomycetota</taxon>
        <taxon>Actinomycetes</taxon>
        <taxon>Micrococcales</taxon>
        <taxon>Promicromonosporaceae</taxon>
        <taxon>Promicromonospora</taxon>
    </lineage>
</organism>
<comment type="subcellular location">
    <subcellularLocation>
        <location evidence="1">Golgi apparatus membrane</location>
        <topology evidence="1">Peripheral membrane protein</topology>
        <orientation evidence="1">Cytoplasmic side</orientation>
    </subcellularLocation>
</comment>
<dbReference type="InterPro" id="IPR008628">
    <property type="entry name" value="GPP34-like"/>
</dbReference>
<dbReference type="GO" id="GO:0005829">
    <property type="term" value="C:cytosol"/>
    <property type="evidence" value="ECO:0007669"/>
    <property type="project" value="TreeGrafter"/>
</dbReference>
<dbReference type="GO" id="GO:0070273">
    <property type="term" value="F:phosphatidylinositol-4-phosphate binding"/>
    <property type="evidence" value="ECO:0007669"/>
    <property type="project" value="InterPro"/>
</dbReference>
<evidence type="ECO:0000256" key="2">
    <source>
        <dbReference type="ARBA" id="ARBA00023034"/>
    </source>
</evidence>
<dbReference type="Gene3D" id="1.10.3630.10">
    <property type="entry name" value="yeast vps74-n-term truncation variant domain like"/>
    <property type="match status" value="1"/>
</dbReference>
<gene>
    <name evidence="5" type="ORF">FHX71_002868</name>
</gene>
<evidence type="ECO:0000256" key="4">
    <source>
        <dbReference type="ARBA" id="ARBA00023136"/>
    </source>
</evidence>
<dbReference type="GO" id="GO:0006890">
    <property type="term" value="P:retrograde vesicle-mediated transport, Golgi to endoplasmic reticulum"/>
    <property type="evidence" value="ECO:0007669"/>
    <property type="project" value="TreeGrafter"/>
</dbReference>
<dbReference type="EMBL" id="JACGWV010000001">
    <property type="protein sequence ID" value="MBA8808926.1"/>
    <property type="molecule type" value="Genomic_DNA"/>
</dbReference>
<keyword evidence="6" id="KW-1185">Reference proteome</keyword>
<reference evidence="5 6" key="1">
    <citation type="submission" date="2020-07" db="EMBL/GenBank/DDBJ databases">
        <title>Sequencing the genomes of 1000 actinobacteria strains.</title>
        <authorList>
            <person name="Klenk H.-P."/>
        </authorList>
    </citation>
    <scope>NUCLEOTIDE SEQUENCE [LARGE SCALE GENOMIC DNA]</scope>
    <source>
        <strain evidence="5 6">DSM 44121</strain>
    </source>
</reference>
<dbReference type="InterPro" id="IPR038261">
    <property type="entry name" value="GPP34-like_sf"/>
</dbReference>
<proteinExistence type="predicted"/>
<dbReference type="Pfam" id="PF05719">
    <property type="entry name" value="GPP34"/>
    <property type="match status" value="1"/>
</dbReference>
<evidence type="ECO:0000313" key="5">
    <source>
        <dbReference type="EMBL" id="MBA8808926.1"/>
    </source>
</evidence>
<dbReference type="GO" id="GO:0048194">
    <property type="term" value="P:Golgi vesicle budding"/>
    <property type="evidence" value="ECO:0007669"/>
    <property type="project" value="TreeGrafter"/>
</dbReference>
<keyword evidence="4" id="KW-0472">Membrane</keyword>
<sequence length="229" mass="24377">MRRPKHQQLRPEPLIVEDLLLLLLDDRTGTVRGEANVHYTLGGAVLIELALLGRVELDGKRVHAVAGEPLGDSLLDAAAAQVAKRPKHVHTVLLDLGLDLEPQVRDRLVDRGLLRRERSKVLGLIPVTRTPAQDLPYEAALLERVRAVLEDGVPPDPRTAALTAVLSAGGTLRELHPAIPRSRAVTERARELREGTWGAAAVNQAILVAAVASIGGAVAEAAVGGDSSS</sequence>
<accession>A0A7W3J9S7</accession>
<dbReference type="GO" id="GO:0012505">
    <property type="term" value="C:endomembrane system"/>
    <property type="evidence" value="ECO:0007669"/>
    <property type="project" value="UniProtKB-ARBA"/>
</dbReference>
<evidence type="ECO:0000256" key="1">
    <source>
        <dbReference type="ARBA" id="ARBA00004255"/>
    </source>
</evidence>
<keyword evidence="2" id="KW-0333">Golgi apparatus</keyword>
<dbReference type="AlphaFoldDB" id="A0A7W3J9S7"/>